<dbReference type="Proteomes" id="UP000252706">
    <property type="component" value="Unassembled WGS sequence"/>
</dbReference>
<comment type="caution">
    <text evidence="1">The sequence shown here is derived from an EMBL/GenBank/DDBJ whole genome shotgun (WGS) entry which is preliminary data.</text>
</comment>
<evidence type="ECO:0000313" key="2">
    <source>
        <dbReference type="Proteomes" id="UP000252706"/>
    </source>
</evidence>
<reference evidence="1 2" key="1">
    <citation type="submission" date="2018-07" db="EMBL/GenBank/DDBJ databases">
        <title>Modular assembly of carbohydrate-degrading microbial communities in the ocean.</title>
        <authorList>
            <person name="Enke T.N."/>
            <person name="Datta M.S."/>
            <person name="Schwartzman J.A."/>
            <person name="Cermak N."/>
            <person name="Schmitz D.A."/>
            <person name="Barrere J."/>
            <person name="Cordero O.X."/>
        </authorList>
    </citation>
    <scope>NUCLEOTIDE SEQUENCE [LARGE SCALE GENOMIC DNA]</scope>
    <source>
        <strain evidence="1 2">C3M10</strain>
    </source>
</reference>
<dbReference type="EMBL" id="QOCE01000031">
    <property type="protein sequence ID" value="RBW54389.1"/>
    <property type="molecule type" value="Genomic_DNA"/>
</dbReference>
<evidence type="ECO:0000313" key="1">
    <source>
        <dbReference type="EMBL" id="RBW54389.1"/>
    </source>
</evidence>
<protein>
    <submittedName>
        <fullName evidence="1">Uncharacterized protein</fullName>
    </submittedName>
</protein>
<organism evidence="1 2">
    <name type="scientific">Phaeobacter gallaeciensis</name>
    <dbReference type="NCBI Taxonomy" id="60890"/>
    <lineage>
        <taxon>Bacteria</taxon>
        <taxon>Pseudomonadati</taxon>
        <taxon>Pseudomonadota</taxon>
        <taxon>Alphaproteobacteria</taxon>
        <taxon>Rhodobacterales</taxon>
        <taxon>Roseobacteraceae</taxon>
        <taxon>Phaeobacter</taxon>
    </lineage>
</organism>
<gene>
    <name evidence="1" type="ORF">DS909_11095</name>
</gene>
<proteinExistence type="predicted"/>
<sequence>MRRQNSAIGQLLFHTAGSRDFCPQNSCFSFSRTPGGISFGIILMHAHTFSFDFDSNDLADLVVALFQSQPSGHAGVSFAPVLANGGNEGNEENEGS</sequence>
<name>A0A366WW70_9RHOB</name>
<dbReference type="AlphaFoldDB" id="A0A366WW70"/>
<accession>A0A366WW70</accession>